<name>A0A251RJK0_PRUPE</name>
<dbReference type="FunFam" id="1.25.40.10:FF:000503">
    <property type="entry name" value="Pentatricopeptide repeat-containing protein, mitochondrial"/>
    <property type="match status" value="1"/>
</dbReference>
<dbReference type="PROSITE" id="PS51375">
    <property type="entry name" value="PPR"/>
    <property type="match status" value="2"/>
</dbReference>
<evidence type="ECO:0000313" key="9">
    <source>
        <dbReference type="EMBL" id="ONI36143.1"/>
    </source>
</evidence>
<dbReference type="InterPro" id="IPR002885">
    <property type="entry name" value="PPR_rpt"/>
</dbReference>
<feature type="region of interest" description="Disordered" evidence="7">
    <location>
        <begin position="93"/>
        <end position="112"/>
    </location>
</feature>
<feature type="repeat" description="PPR" evidence="6">
    <location>
        <begin position="419"/>
        <end position="453"/>
    </location>
</feature>
<dbReference type="Proteomes" id="UP000006882">
    <property type="component" value="Chromosome G1"/>
</dbReference>
<dbReference type="GO" id="GO:0009451">
    <property type="term" value="P:RNA modification"/>
    <property type="evidence" value="ECO:0000318"/>
    <property type="project" value="GO_Central"/>
</dbReference>
<dbReference type="InterPro" id="IPR011990">
    <property type="entry name" value="TPR-like_helical_dom_sf"/>
</dbReference>
<reference evidence="9" key="2">
    <citation type="submission" date="2016-12" db="EMBL/GenBank/DDBJ databases">
        <title>WGS assembly of Prunus persica.</title>
        <authorList>
            <person name="Verde I."/>
            <person name="Jenkins J."/>
            <person name="Dondini L."/>
            <person name="Micali S."/>
            <person name="Pagliarani G."/>
            <person name="Vendramin E."/>
            <person name="Paris R."/>
            <person name="Aramini V."/>
            <person name="Gazza L."/>
            <person name="Rossini L."/>
            <person name="Bassi D."/>
            <person name="Troggio M."/>
            <person name="Shu S."/>
            <person name="Grimwood J.H."/>
            <person name="Tartarini S."/>
            <person name="Dettori M.T."/>
            <person name="Schmutz J."/>
        </authorList>
    </citation>
    <scope>NUCLEOTIDE SEQUENCE</scope>
</reference>
<dbReference type="InterPro" id="IPR046960">
    <property type="entry name" value="PPR_At4g14850-like_plant"/>
</dbReference>
<dbReference type="NCBIfam" id="TIGR00756">
    <property type="entry name" value="PPR"/>
    <property type="match status" value="1"/>
</dbReference>
<evidence type="ECO:0000256" key="7">
    <source>
        <dbReference type="SAM" id="MobiDB-lite"/>
    </source>
</evidence>
<evidence type="ECO:0000256" key="4">
    <source>
        <dbReference type="ARBA" id="ARBA00022946"/>
    </source>
</evidence>
<evidence type="ECO:0000256" key="2">
    <source>
        <dbReference type="ARBA" id="ARBA00006643"/>
    </source>
</evidence>
<dbReference type="EMBL" id="CM007651">
    <property type="protein sequence ID" value="ONI36143.1"/>
    <property type="molecule type" value="Genomic_DNA"/>
</dbReference>
<feature type="region of interest" description="Disordered" evidence="7">
    <location>
        <begin position="247"/>
        <end position="282"/>
    </location>
</feature>
<evidence type="ECO:0000313" key="10">
    <source>
        <dbReference type="Proteomes" id="UP000006882"/>
    </source>
</evidence>
<dbReference type="EMBL" id="CM007651">
    <property type="protein sequence ID" value="ONI36142.1"/>
    <property type="molecule type" value="Genomic_DNA"/>
</dbReference>
<keyword evidence="5" id="KW-0496">Mitochondrion</keyword>
<sequence length="717" mass="80606">MWRRMVFLPSAQLQTLASSSASWRSSCLKLNFQPLISSSSSSMMPCQRCAALSSSRATFTSSSSASAFATGHEHDDIEAENEVDNLTTLQQKLNGARADGSRDPQQSSNQYNQSYNGVFWRNTGNMNNVVQQDGNFSGHYRQENGGLLQSHKLDGRNLGNGSIENPYASRQEGSIEVRQNPNAFGLQGNLGFQGNLNQNYIQHFAQNQQNLNGYYTRNDVMRHQNSSYGQYQQNPSCGQYQQNPIYGQNQPNPSYGKYHQAPSCGQYQQAPTSYGQQSQHVGQYQTNPDPFQNTIVDSQVASESKSERKLIEASESSPYSGTLEELDKFCKEGKVKEAVEILGMLEKQQVQVDLHLYFQLMQACGEAKALEEAKFVHENITRLLSPLNVSTYNRILEMYSKCGSMDSTFMVFNQMPNRNLTSWDIMIAWLAKNGLGEDAIDLFTEFKKAGLKPDGQMFIGVFYACSVLGDTTEGLLHFESMSKDYGIVPSMDHYVSVVDMLGSTGYLEEALEFIEKMPLEPNVDVWKTLMNLCRVHGQLELGDRCAELVEQLDASSLNEQSKAGLVPVKDSDLVKEKEKKKLAAQNLLEVRSRVHEYRAGDTSHPENDKIYAQLRGLREQMKEAGYIPETRFVLHDIDQEGKEDALLAHSERLAVAYALLSSPARSPVRVIKNLRVCGDCHNALKIISKIVGRELIMRDAKRFHHFKDGLCSCRDYW</sequence>
<evidence type="ECO:0000256" key="3">
    <source>
        <dbReference type="ARBA" id="ARBA00022737"/>
    </source>
</evidence>
<dbReference type="PANTHER" id="PTHR47926:SF388">
    <property type="entry name" value="DYW DOMAIN-CONTAINING PROTEIN"/>
    <property type="match status" value="1"/>
</dbReference>
<dbReference type="Gramene" id="ONI36143">
    <property type="protein sequence ID" value="ONI36143"/>
    <property type="gene ID" value="PRUPE_1G571700"/>
</dbReference>
<keyword evidence="10" id="KW-1185">Reference proteome</keyword>
<comment type="similarity">
    <text evidence="2">Belongs to the PPR family. PCMP-H subfamily.</text>
</comment>
<reference evidence="9 10" key="1">
    <citation type="journal article" date="2013" name="Nat. Genet.">
        <title>The high-quality draft genome of peach (Prunus persica) identifies unique patterns of genetic diversity, domestication and genome evolution.</title>
        <authorList>
            <consortium name="International Peach Genome Initiative"/>
            <person name="Verde I."/>
            <person name="Abbott A.G."/>
            <person name="Scalabrin S."/>
            <person name="Jung S."/>
            <person name="Shu S."/>
            <person name="Marroni F."/>
            <person name="Zhebentyayeva T."/>
            <person name="Dettori M.T."/>
            <person name="Grimwood J."/>
            <person name="Cattonaro F."/>
            <person name="Zuccolo A."/>
            <person name="Rossini L."/>
            <person name="Jenkins J."/>
            <person name="Vendramin E."/>
            <person name="Meisel L.A."/>
            <person name="Decroocq V."/>
            <person name="Sosinski B."/>
            <person name="Prochnik S."/>
            <person name="Mitros T."/>
            <person name="Policriti A."/>
            <person name="Cipriani G."/>
            <person name="Dondini L."/>
            <person name="Ficklin S."/>
            <person name="Goodstein D.M."/>
            <person name="Xuan P."/>
            <person name="Del Fabbro C."/>
            <person name="Aramini V."/>
            <person name="Copetti D."/>
            <person name="Gonzalez S."/>
            <person name="Horner D.S."/>
            <person name="Falchi R."/>
            <person name="Lucas S."/>
            <person name="Mica E."/>
            <person name="Maldonado J."/>
            <person name="Lazzari B."/>
            <person name="Bielenberg D."/>
            <person name="Pirona R."/>
            <person name="Miculan M."/>
            <person name="Barakat A."/>
            <person name="Testolin R."/>
            <person name="Stella A."/>
            <person name="Tartarini S."/>
            <person name="Tonutti P."/>
            <person name="Arus P."/>
            <person name="Orellana A."/>
            <person name="Wells C."/>
            <person name="Main D."/>
            <person name="Vizzotto G."/>
            <person name="Silva H."/>
            <person name="Salamini F."/>
            <person name="Schmutz J."/>
            <person name="Morgante M."/>
            <person name="Rokhsar D.S."/>
        </authorList>
    </citation>
    <scope>NUCLEOTIDE SEQUENCE [LARGE SCALE GENOMIC DNA]</scope>
    <source>
        <strain evidence="10">cv. Nemared</strain>
    </source>
</reference>
<protein>
    <recommendedName>
        <fullName evidence="8">DYW domain-containing protein</fullName>
    </recommendedName>
</protein>
<dbReference type="Pfam" id="PF01535">
    <property type="entry name" value="PPR"/>
    <property type="match status" value="4"/>
</dbReference>
<organism evidence="9 10">
    <name type="scientific">Prunus persica</name>
    <name type="common">Peach</name>
    <name type="synonym">Amygdalus persica</name>
    <dbReference type="NCBI Taxonomy" id="3760"/>
    <lineage>
        <taxon>Eukaryota</taxon>
        <taxon>Viridiplantae</taxon>
        <taxon>Streptophyta</taxon>
        <taxon>Embryophyta</taxon>
        <taxon>Tracheophyta</taxon>
        <taxon>Spermatophyta</taxon>
        <taxon>Magnoliopsida</taxon>
        <taxon>eudicotyledons</taxon>
        <taxon>Gunneridae</taxon>
        <taxon>Pentapetalae</taxon>
        <taxon>rosids</taxon>
        <taxon>fabids</taxon>
        <taxon>Rosales</taxon>
        <taxon>Rosaceae</taxon>
        <taxon>Amygdaloideae</taxon>
        <taxon>Amygdaleae</taxon>
        <taxon>Prunus</taxon>
    </lineage>
</organism>
<feature type="repeat" description="PPR" evidence="6">
    <location>
        <begin position="388"/>
        <end position="418"/>
    </location>
</feature>
<dbReference type="Gene3D" id="1.25.40.10">
    <property type="entry name" value="Tetratricopeptide repeat domain"/>
    <property type="match status" value="2"/>
</dbReference>
<evidence type="ECO:0000259" key="8">
    <source>
        <dbReference type="Pfam" id="PF14432"/>
    </source>
</evidence>
<dbReference type="OrthoDB" id="1932290at2759"/>
<dbReference type="Pfam" id="PF14432">
    <property type="entry name" value="DYW_deaminase"/>
    <property type="match status" value="1"/>
</dbReference>
<evidence type="ECO:0000256" key="6">
    <source>
        <dbReference type="PROSITE-ProRule" id="PRU00708"/>
    </source>
</evidence>
<evidence type="ECO:0000256" key="5">
    <source>
        <dbReference type="ARBA" id="ARBA00023128"/>
    </source>
</evidence>
<dbReference type="AlphaFoldDB" id="A0A251RJK0"/>
<keyword evidence="3" id="KW-0677">Repeat</keyword>
<dbReference type="InterPro" id="IPR032867">
    <property type="entry name" value="DYW_dom"/>
</dbReference>
<feature type="domain" description="DYW" evidence="8">
    <location>
        <begin position="625"/>
        <end position="717"/>
    </location>
</feature>
<comment type="subcellular location">
    <subcellularLocation>
        <location evidence="1">Mitochondrion</location>
    </subcellularLocation>
</comment>
<dbReference type="GO" id="GO:0008270">
    <property type="term" value="F:zinc ion binding"/>
    <property type="evidence" value="ECO:0007669"/>
    <property type="project" value="InterPro"/>
</dbReference>
<dbReference type="GO" id="GO:0003723">
    <property type="term" value="F:RNA binding"/>
    <property type="evidence" value="ECO:0000318"/>
    <property type="project" value="GO_Central"/>
</dbReference>
<dbReference type="Gramene" id="ONI36142">
    <property type="protein sequence ID" value="ONI36142"/>
    <property type="gene ID" value="PRUPE_1G571700"/>
</dbReference>
<gene>
    <name evidence="9" type="ORF">PRUPE_1G571700</name>
</gene>
<accession>A0A251RJK0</accession>
<dbReference type="PANTHER" id="PTHR47926">
    <property type="entry name" value="PENTATRICOPEPTIDE REPEAT-CONTAINING PROTEIN"/>
    <property type="match status" value="1"/>
</dbReference>
<evidence type="ECO:0000256" key="1">
    <source>
        <dbReference type="ARBA" id="ARBA00004173"/>
    </source>
</evidence>
<keyword evidence="4" id="KW-0809">Transit peptide</keyword>
<proteinExistence type="inferred from homology"/>
<dbReference type="GO" id="GO:0005739">
    <property type="term" value="C:mitochondrion"/>
    <property type="evidence" value="ECO:0007669"/>
    <property type="project" value="UniProtKB-SubCell"/>
</dbReference>
<feature type="compositionally biased region" description="Polar residues" evidence="7">
    <location>
        <begin position="263"/>
        <end position="282"/>
    </location>
</feature>